<dbReference type="Gene3D" id="3.40.50.10540">
    <property type="entry name" value="Crotonobetainyl-coa:carnitine coa-transferase, domain 1"/>
    <property type="match status" value="1"/>
</dbReference>
<dbReference type="InterPro" id="IPR050509">
    <property type="entry name" value="CoA-transferase_III"/>
</dbReference>
<dbReference type="PANTHER" id="PTHR48228:SF4">
    <property type="entry name" value="BLR3030 PROTEIN"/>
    <property type="match status" value="1"/>
</dbReference>
<keyword evidence="2" id="KW-0808">Transferase</keyword>
<dbReference type="GO" id="GO:0016740">
    <property type="term" value="F:transferase activity"/>
    <property type="evidence" value="ECO:0007669"/>
    <property type="project" value="UniProtKB-KW"/>
</dbReference>
<protein>
    <submittedName>
        <fullName evidence="2">CoA-transferase family III</fullName>
    </submittedName>
</protein>
<feature type="region of interest" description="Disordered" evidence="1">
    <location>
        <begin position="389"/>
        <end position="423"/>
    </location>
</feature>
<dbReference type="PANTHER" id="PTHR48228">
    <property type="entry name" value="SUCCINYL-COA--D-CITRAMALATE COA-TRANSFERASE"/>
    <property type="match status" value="1"/>
</dbReference>
<accession>A0A8G2BLM5</accession>
<dbReference type="EMBL" id="FNBW01000010">
    <property type="protein sequence ID" value="SDG08421.1"/>
    <property type="molecule type" value="Genomic_DNA"/>
</dbReference>
<dbReference type="OrthoDB" id="9806585at2"/>
<comment type="caution">
    <text evidence="2">The sequence shown here is derived from an EMBL/GenBank/DDBJ whole genome shotgun (WGS) entry which is preliminary data.</text>
</comment>
<sequence>MDGFLDHIAGALGDDEPASFTVTGEGGLPSVFAVTDLAAATIGAASVEVARLIGQACGTVPGVTVDRRQASFWYDLTFEALGWEIPGIWDSIAGDYPTRDGWIRLHTNAPHHRAAAQRVLGDHADRAAMAPAVAQWKAKALEDAVVAENGCAAEMRSIEAWTAHPQGMAVNAEPLIHMDWTDGSPDGRDVDPACPLAGLKVLDCTRVLAGPACGRFLAGFGADVLRVDPPWWEEPLLEPDMTLGKRCTGLDLTKEADRETFARLLSEADLFVHGYRSDALETIGFGFETRRTLNPTLIDVSLDAYGWSGPWKTRRAFDSLLQMSSGIAHAGMIRRGADKPVPLPVQALDHATGYLMAIGALRGIAERRSTGRVLRVRASLARTAKLVTDNDPEDLDGPLAPRGAADFWPRPESTGRGPALRLKPPVAIDGCAMRYDRPATALRSSPPTW</sequence>
<reference evidence="2 3" key="1">
    <citation type="submission" date="2016-10" db="EMBL/GenBank/DDBJ databases">
        <authorList>
            <person name="Varghese N."/>
            <person name="Submissions S."/>
        </authorList>
    </citation>
    <scope>NUCLEOTIDE SEQUENCE [LARGE SCALE GENOMIC DNA]</scope>
    <source>
        <strain evidence="2 3">DSM 18839</strain>
    </source>
</reference>
<evidence type="ECO:0000313" key="2">
    <source>
        <dbReference type="EMBL" id="SDG08421.1"/>
    </source>
</evidence>
<keyword evidence="3" id="KW-1185">Reference proteome</keyword>
<name>A0A8G2BLM5_9PROT</name>
<organism evidence="2 3">
    <name type="scientific">Thalassobaculum litoreum DSM 18839</name>
    <dbReference type="NCBI Taxonomy" id="1123362"/>
    <lineage>
        <taxon>Bacteria</taxon>
        <taxon>Pseudomonadati</taxon>
        <taxon>Pseudomonadota</taxon>
        <taxon>Alphaproteobacteria</taxon>
        <taxon>Rhodospirillales</taxon>
        <taxon>Thalassobaculaceae</taxon>
        <taxon>Thalassobaculum</taxon>
    </lineage>
</organism>
<dbReference type="RefSeq" id="WP_093151907.1">
    <property type="nucleotide sequence ID" value="NZ_FNBW01000010.1"/>
</dbReference>
<dbReference type="AlphaFoldDB" id="A0A8G2BLM5"/>
<dbReference type="InterPro" id="IPR023606">
    <property type="entry name" value="CoA-Trfase_III_dom_1_sf"/>
</dbReference>
<dbReference type="Pfam" id="PF02515">
    <property type="entry name" value="CoA_transf_3"/>
    <property type="match status" value="1"/>
</dbReference>
<proteinExistence type="predicted"/>
<dbReference type="Proteomes" id="UP000198615">
    <property type="component" value="Unassembled WGS sequence"/>
</dbReference>
<dbReference type="SUPFAM" id="SSF89796">
    <property type="entry name" value="CoA-transferase family III (CaiB/BaiF)"/>
    <property type="match status" value="2"/>
</dbReference>
<evidence type="ECO:0000256" key="1">
    <source>
        <dbReference type="SAM" id="MobiDB-lite"/>
    </source>
</evidence>
<dbReference type="InterPro" id="IPR003673">
    <property type="entry name" value="CoA-Trfase_fam_III"/>
</dbReference>
<gene>
    <name evidence="2" type="ORF">SAMN05660686_03291</name>
</gene>
<evidence type="ECO:0000313" key="3">
    <source>
        <dbReference type="Proteomes" id="UP000198615"/>
    </source>
</evidence>